<dbReference type="Gene3D" id="2.60.120.10">
    <property type="entry name" value="Jelly Rolls"/>
    <property type="match status" value="2"/>
</dbReference>
<dbReference type="Proteomes" id="UP000035062">
    <property type="component" value="Unassembled WGS sequence"/>
</dbReference>
<evidence type="ECO:0000313" key="2">
    <source>
        <dbReference type="EMBL" id="EIW88152.1"/>
    </source>
</evidence>
<feature type="domain" description="ChrR-like cupin" evidence="1">
    <location>
        <begin position="118"/>
        <end position="217"/>
    </location>
</feature>
<dbReference type="eggNOG" id="COG3806">
    <property type="taxonomic scope" value="Bacteria"/>
</dbReference>
<dbReference type="EMBL" id="AKKU01000025">
    <property type="protein sequence ID" value="EIW88152.1"/>
    <property type="molecule type" value="Genomic_DNA"/>
</dbReference>
<name>I9NZV5_9ALTE</name>
<gene>
    <name evidence="2" type="ORF">AGRI_13151</name>
</gene>
<dbReference type="Pfam" id="PF12973">
    <property type="entry name" value="Cupin_7"/>
    <property type="match status" value="2"/>
</dbReference>
<protein>
    <submittedName>
        <fullName evidence="2">Anti-ECFsigma factor ChrR</fullName>
    </submittedName>
</protein>
<comment type="caution">
    <text evidence="2">The sequence shown here is derived from an EMBL/GenBank/DDBJ whole genome shotgun (WGS) entry which is preliminary data.</text>
</comment>
<dbReference type="PATRIC" id="fig|1195246.3.peg.2613"/>
<evidence type="ECO:0000313" key="3">
    <source>
        <dbReference type="Proteomes" id="UP000035062"/>
    </source>
</evidence>
<dbReference type="CDD" id="cd20303">
    <property type="entry name" value="cupin_ChrR_1"/>
    <property type="match status" value="2"/>
</dbReference>
<feature type="domain" description="ChrR-like cupin" evidence="1">
    <location>
        <begin position="10"/>
        <end position="112"/>
    </location>
</feature>
<dbReference type="InterPro" id="IPR014710">
    <property type="entry name" value="RmlC-like_jellyroll"/>
</dbReference>
<dbReference type="AlphaFoldDB" id="I9NZV5"/>
<organism evidence="2 3">
    <name type="scientific">Alishewanella agri BL06</name>
    <dbReference type="NCBI Taxonomy" id="1195246"/>
    <lineage>
        <taxon>Bacteria</taxon>
        <taxon>Pseudomonadati</taxon>
        <taxon>Pseudomonadota</taxon>
        <taxon>Gammaproteobacteria</taxon>
        <taxon>Alteromonadales</taxon>
        <taxon>Alteromonadaceae</taxon>
        <taxon>Alishewanella</taxon>
    </lineage>
</organism>
<dbReference type="RefSeq" id="WP_008985414.1">
    <property type="nucleotide sequence ID" value="NZ_AKKU01000025.1"/>
</dbReference>
<proteinExistence type="predicted"/>
<reference evidence="2 3" key="1">
    <citation type="journal article" date="2012" name="J. Bacteriol.">
        <title>Genome Sequence of Pectin-Degrading Alishewanella agri, Isolated from Landfill Soil.</title>
        <authorList>
            <person name="Kim J."/>
            <person name="Jung J."/>
            <person name="Sung J.S."/>
            <person name="Chun J."/>
            <person name="Park W."/>
        </authorList>
    </citation>
    <scope>NUCLEOTIDE SEQUENCE [LARGE SCALE GENOMIC DNA]</scope>
    <source>
        <strain evidence="2 3">BL06</strain>
    </source>
</reference>
<keyword evidence="3" id="KW-1185">Reference proteome</keyword>
<dbReference type="InterPro" id="IPR011051">
    <property type="entry name" value="RmlC_Cupin_sf"/>
</dbReference>
<sequence length="231" mass="25397">MQIHADFSARVVLLPGQQQFVPSPLPGVSRVMLDRAGEEVARATSLVRYEPGSGFSAHRHDGGEEILVLEGVFSDEHGHYPAGTYLRNPPGTTHQPYSEQGCLLLVKLWQFAANDNSPLVLNTKDGNWYQGLVPGLSVQPLHEHNGVNTALVRWAPNTRFNRHTHPGGEEILVLEGLFCDEFGEYPAGSWLRNPRYSNHAPYTGAEGALIYVKTGHLGANLLGDQFIQTPL</sequence>
<accession>I9NZV5</accession>
<dbReference type="STRING" id="1195246.AGRI_13151"/>
<dbReference type="InterPro" id="IPR025979">
    <property type="entry name" value="ChrR-like_cupin_dom"/>
</dbReference>
<dbReference type="SUPFAM" id="SSF51182">
    <property type="entry name" value="RmlC-like cupins"/>
    <property type="match status" value="2"/>
</dbReference>
<evidence type="ECO:0000259" key="1">
    <source>
        <dbReference type="Pfam" id="PF12973"/>
    </source>
</evidence>